<sequence>MPTMVVSEGSPIRCFPADYPIFNLFTMPR</sequence>
<reference evidence="1" key="1">
    <citation type="journal article" date="2021" name="Proc. Natl. Acad. Sci. U.S.A.">
        <title>A Catalog of Tens of Thousands of Viruses from Human Metagenomes Reveals Hidden Associations with Chronic Diseases.</title>
        <authorList>
            <person name="Tisza M.J."/>
            <person name="Buck C.B."/>
        </authorList>
    </citation>
    <scope>NUCLEOTIDE SEQUENCE</scope>
    <source>
        <strain evidence="1">CtJ2i1</strain>
    </source>
</reference>
<dbReference type="EMBL" id="BK016182">
    <property type="protein sequence ID" value="DAG00653.1"/>
    <property type="molecule type" value="Genomic_DNA"/>
</dbReference>
<proteinExistence type="predicted"/>
<name>A0A8S5V1Q4_9CAUD</name>
<protein>
    <submittedName>
        <fullName evidence="1">Uncharacterized protein</fullName>
    </submittedName>
</protein>
<accession>A0A8S5V1Q4</accession>
<evidence type="ECO:0000313" key="1">
    <source>
        <dbReference type="EMBL" id="DAG00653.1"/>
    </source>
</evidence>
<organism evidence="1">
    <name type="scientific">Myoviridae sp. ctJ2i1</name>
    <dbReference type="NCBI Taxonomy" id="2825079"/>
    <lineage>
        <taxon>Viruses</taxon>
        <taxon>Duplodnaviria</taxon>
        <taxon>Heunggongvirae</taxon>
        <taxon>Uroviricota</taxon>
        <taxon>Caudoviricetes</taxon>
    </lineage>
</organism>